<protein>
    <submittedName>
        <fullName evidence="3">Leucine-rich repeat domain containing protein</fullName>
    </submittedName>
    <submittedName>
        <fullName evidence="4">Leucine-rich_repeat domain containing protein</fullName>
    </submittedName>
</protein>
<dbReference type="AlphaFoldDB" id="A0AA86N9E2"/>
<dbReference type="InterPro" id="IPR032675">
    <property type="entry name" value="LRR_dom_sf"/>
</dbReference>
<accession>A0AA86N9E2</accession>
<comment type="caution">
    <text evidence="3">The sequence shown here is derived from an EMBL/GenBank/DDBJ whole genome shotgun (WGS) entry which is preliminary data.</text>
</comment>
<dbReference type="InterPro" id="IPR050836">
    <property type="entry name" value="SDS22/Internalin_LRR"/>
</dbReference>
<evidence type="ECO:0000256" key="1">
    <source>
        <dbReference type="ARBA" id="ARBA00022614"/>
    </source>
</evidence>
<reference evidence="4 5" key="2">
    <citation type="submission" date="2024-07" db="EMBL/GenBank/DDBJ databases">
        <authorList>
            <person name="Akdeniz Z."/>
        </authorList>
    </citation>
    <scope>NUCLEOTIDE SEQUENCE [LARGE SCALE GENOMIC DNA]</scope>
</reference>
<keyword evidence="1" id="KW-0433">Leucine-rich repeat</keyword>
<dbReference type="Proteomes" id="UP001642409">
    <property type="component" value="Unassembled WGS sequence"/>
</dbReference>
<name>A0AA86N9E2_9EUKA</name>
<evidence type="ECO:0000313" key="3">
    <source>
        <dbReference type="EMBL" id="CAI9915469.1"/>
    </source>
</evidence>
<keyword evidence="2" id="KW-0677">Repeat</keyword>
<evidence type="ECO:0000313" key="5">
    <source>
        <dbReference type="Proteomes" id="UP001642409"/>
    </source>
</evidence>
<reference evidence="3" key="1">
    <citation type="submission" date="2023-06" db="EMBL/GenBank/DDBJ databases">
        <authorList>
            <person name="Kurt Z."/>
        </authorList>
    </citation>
    <scope>NUCLEOTIDE SEQUENCE</scope>
</reference>
<sequence>MQTLQLTKDMNYNDLKVLEQYKDLRNIIIKNQKITVFDGLESQSQTLFHLWLDSCYFLKSFQSMSKFYFPHLETIRLDKCKNFSDLSGLQSIQLSIVNIIMDNTLISSLKPISSLHFVKLQEIQLYNCQLLKSLDGLESCKFSLKSLILNNCAIETLDVFSKSQFCLTDLRIIKSNLSSLDGVQHLFQLNILEIRESKICQLQQLQYMIHLKQLYLDQNSICCSDEFYYLQNLVTLKQLTLNRNPFYRDDQFYEKLISAVNERIEEISIDEQIDPKKLRKQRKFNHNFVRFTLLDKKKDVQKTQHDLISTLDYRQLRLESKYNKLLKTAKQVTKCVNLINSIVIKSQE</sequence>
<dbReference type="PANTHER" id="PTHR46652">
    <property type="entry name" value="LEUCINE-RICH REPEAT AND IQ DOMAIN-CONTAINING PROTEIN 1-RELATED"/>
    <property type="match status" value="1"/>
</dbReference>
<organism evidence="3">
    <name type="scientific">Hexamita inflata</name>
    <dbReference type="NCBI Taxonomy" id="28002"/>
    <lineage>
        <taxon>Eukaryota</taxon>
        <taxon>Metamonada</taxon>
        <taxon>Diplomonadida</taxon>
        <taxon>Hexamitidae</taxon>
        <taxon>Hexamitinae</taxon>
        <taxon>Hexamita</taxon>
    </lineage>
</organism>
<evidence type="ECO:0000256" key="2">
    <source>
        <dbReference type="ARBA" id="ARBA00022737"/>
    </source>
</evidence>
<dbReference type="Gene3D" id="3.80.10.10">
    <property type="entry name" value="Ribonuclease Inhibitor"/>
    <property type="match status" value="2"/>
</dbReference>
<evidence type="ECO:0000313" key="4">
    <source>
        <dbReference type="EMBL" id="CAL6078001.1"/>
    </source>
</evidence>
<keyword evidence="5" id="KW-1185">Reference proteome</keyword>
<gene>
    <name evidence="3" type="ORF">HINF_LOCUS3114</name>
    <name evidence="4" type="ORF">HINF_LOCUS58695</name>
</gene>
<dbReference type="EMBL" id="CATOUU010000074">
    <property type="protein sequence ID" value="CAI9915469.1"/>
    <property type="molecule type" value="Genomic_DNA"/>
</dbReference>
<dbReference type="SUPFAM" id="SSF52058">
    <property type="entry name" value="L domain-like"/>
    <property type="match status" value="1"/>
</dbReference>
<dbReference type="EMBL" id="CAXDID020000331">
    <property type="protein sequence ID" value="CAL6078001.1"/>
    <property type="molecule type" value="Genomic_DNA"/>
</dbReference>
<dbReference type="PANTHER" id="PTHR46652:SF3">
    <property type="entry name" value="LEUCINE-RICH REPEAT-CONTAINING PROTEIN 9"/>
    <property type="match status" value="1"/>
</dbReference>
<proteinExistence type="predicted"/>